<keyword evidence="2" id="KW-1185">Reference proteome</keyword>
<evidence type="ECO:0000313" key="1">
    <source>
        <dbReference type="EMBL" id="CAH0373369.1"/>
    </source>
</evidence>
<name>A0A8J2SV05_9STRA</name>
<accession>A0A8J2SV05</accession>
<protein>
    <submittedName>
        <fullName evidence="1">Uncharacterized protein</fullName>
    </submittedName>
</protein>
<dbReference type="AlphaFoldDB" id="A0A8J2SV05"/>
<comment type="caution">
    <text evidence="1">The sequence shown here is derived from an EMBL/GenBank/DDBJ whole genome shotgun (WGS) entry which is preliminary data.</text>
</comment>
<organism evidence="1 2">
    <name type="scientific">Pelagomonas calceolata</name>
    <dbReference type="NCBI Taxonomy" id="35677"/>
    <lineage>
        <taxon>Eukaryota</taxon>
        <taxon>Sar</taxon>
        <taxon>Stramenopiles</taxon>
        <taxon>Ochrophyta</taxon>
        <taxon>Pelagophyceae</taxon>
        <taxon>Pelagomonadales</taxon>
        <taxon>Pelagomonadaceae</taxon>
        <taxon>Pelagomonas</taxon>
    </lineage>
</organism>
<dbReference type="Proteomes" id="UP000789595">
    <property type="component" value="Unassembled WGS sequence"/>
</dbReference>
<reference evidence="1" key="1">
    <citation type="submission" date="2021-11" db="EMBL/GenBank/DDBJ databases">
        <authorList>
            <consortium name="Genoscope - CEA"/>
            <person name="William W."/>
        </authorList>
    </citation>
    <scope>NUCLEOTIDE SEQUENCE</scope>
</reference>
<proteinExistence type="predicted"/>
<dbReference type="EMBL" id="CAKKNE010000004">
    <property type="protein sequence ID" value="CAH0373369.1"/>
    <property type="molecule type" value="Genomic_DNA"/>
</dbReference>
<evidence type="ECO:0000313" key="2">
    <source>
        <dbReference type="Proteomes" id="UP000789595"/>
    </source>
</evidence>
<sequence>MIRAALALAAARAAAPLDAETTKRLDHLQDLLHQAHTTPLPTWTVSHEDADSVEWTPRAKGSAKVVEAGVLRGISVVRKRVICTDPIATLALTHKRSKRPLPKMEKHCAEAVAELFFMEHLRGRPGIPVLRGAWYTPQGLEYVVDDAGPPLLMLGEHKKVAREMARKRPLRLAKALLECFRSFSEEGGYFLDDLTWRQFSVREEPGRPPVITIVDGPKALDAPVRSYLGASGHVLPLPNSTACALNSQCPATRKHHSCIDNGVGTGRAGLVDAAALAAWNATTACYWRPGSRAQGVPERAAAPEAEGWCASFDASGVRAKHCVPWSSKTHVYDVGSRGWALGFLEDHARNAVSRRIVVGLRRKMVGKAVAARPSFSEALAWLAARASGIKEGLL</sequence>
<gene>
    <name evidence="1" type="ORF">PECAL_4P05590</name>
</gene>